<evidence type="ECO:0000256" key="1">
    <source>
        <dbReference type="SAM" id="MobiDB-lite"/>
    </source>
</evidence>
<dbReference type="Proteomes" id="UP000017559">
    <property type="component" value="Unassembled WGS sequence"/>
</dbReference>
<dbReference type="AlphaFoldDB" id="V2XF07"/>
<feature type="compositionally biased region" description="Polar residues" evidence="1">
    <location>
        <begin position="296"/>
        <end position="318"/>
    </location>
</feature>
<evidence type="ECO:0000259" key="3">
    <source>
        <dbReference type="Pfam" id="PF20152"/>
    </source>
</evidence>
<comment type="caution">
    <text evidence="4">The sequence shown here is derived from an EMBL/GenBank/DDBJ whole genome shotgun (WGS) entry which is preliminary data.</text>
</comment>
<sequence length="358" mass="38867">MNSPPTASPGSGNTMDPLALLPKAFDNTLGALLVGGLVAMALWGITCVQTFNYFDQSSRRDKPQFKLLASISRFLDTFDTVLNCHILYFYLVSNYINPLAIMVPIWSVIIHVAVTSVSNFIIRSLFARRAYRLGKNIPSTIWIVAVSLTDLVVGLLITIKAFGISTYLELDTLSSLMYLNFAAGTTSDLSVALVLCYLLWKSKTGFTRTDSLIKMLMAYTINTGLIVAIDAALGMICYAVMPNNFIFLGFYLLLSKLYLNSYLASLNARDSLREKSNGTKSFNLSEFSPSAPRFNVSVSHPSSEPTAVGEKSTTTSESVTGISIQTVVKQHTDEESLGSSDYTRSGSGGNVVGLGQAV</sequence>
<accession>V2XF07</accession>
<evidence type="ECO:0000313" key="5">
    <source>
        <dbReference type="Proteomes" id="UP000017559"/>
    </source>
</evidence>
<name>V2XF07_MONRO</name>
<proteinExistence type="predicted"/>
<feature type="transmembrane region" description="Helical" evidence="2">
    <location>
        <begin position="74"/>
        <end position="93"/>
    </location>
</feature>
<dbReference type="HOGENOM" id="CLU_046025_5_0_1"/>
<feature type="transmembrane region" description="Helical" evidence="2">
    <location>
        <begin position="99"/>
        <end position="122"/>
    </location>
</feature>
<feature type="region of interest" description="Disordered" evidence="1">
    <location>
        <begin position="295"/>
        <end position="318"/>
    </location>
</feature>
<dbReference type="OrthoDB" id="3214861at2759"/>
<dbReference type="PANTHER" id="PTHR40465">
    <property type="entry name" value="CHROMOSOME 1, WHOLE GENOME SHOTGUN SEQUENCE"/>
    <property type="match status" value="1"/>
</dbReference>
<evidence type="ECO:0000256" key="2">
    <source>
        <dbReference type="SAM" id="Phobius"/>
    </source>
</evidence>
<dbReference type="Pfam" id="PF20152">
    <property type="entry name" value="DUF6534"/>
    <property type="match status" value="1"/>
</dbReference>
<feature type="region of interest" description="Disordered" evidence="1">
    <location>
        <begin position="331"/>
        <end position="358"/>
    </location>
</feature>
<feature type="transmembrane region" description="Helical" evidence="2">
    <location>
        <begin position="176"/>
        <end position="200"/>
    </location>
</feature>
<reference evidence="4 5" key="1">
    <citation type="journal article" date="2014" name="BMC Genomics">
        <title>Genome and secretome analysis of the hemibiotrophic fungal pathogen, Moniliophthora roreri, which causes frosty pod rot disease of cacao: mechanisms of the biotrophic and necrotrophic phases.</title>
        <authorList>
            <person name="Meinhardt L.W."/>
            <person name="Costa G.G.L."/>
            <person name="Thomazella D.P.T."/>
            <person name="Teixeira P.J.P.L."/>
            <person name="Carazzolle M.F."/>
            <person name="Schuster S.C."/>
            <person name="Carlson J.E."/>
            <person name="Guiltinan M.J."/>
            <person name="Mieczkowski P."/>
            <person name="Farmer A."/>
            <person name="Ramaraj T."/>
            <person name="Crozier J."/>
            <person name="Davis R.E."/>
            <person name="Shao J."/>
            <person name="Melnick R.L."/>
            <person name="Pereira G.A.G."/>
            <person name="Bailey B.A."/>
        </authorList>
    </citation>
    <scope>NUCLEOTIDE SEQUENCE [LARGE SCALE GENOMIC DNA]</scope>
    <source>
        <strain evidence="4 5">MCA 2997</strain>
    </source>
</reference>
<keyword evidence="2" id="KW-0472">Membrane</keyword>
<dbReference type="InterPro" id="IPR045339">
    <property type="entry name" value="DUF6534"/>
</dbReference>
<organism evidence="4 5">
    <name type="scientific">Moniliophthora roreri (strain MCA 2997)</name>
    <name type="common">Cocoa frosty pod rot fungus</name>
    <name type="synonym">Crinipellis roreri</name>
    <dbReference type="NCBI Taxonomy" id="1381753"/>
    <lineage>
        <taxon>Eukaryota</taxon>
        <taxon>Fungi</taxon>
        <taxon>Dikarya</taxon>
        <taxon>Basidiomycota</taxon>
        <taxon>Agaricomycotina</taxon>
        <taxon>Agaricomycetes</taxon>
        <taxon>Agaricomycetidae</taxon>
        <taxon>Agaricales</taxon>
        <taxon>Marasmiineae</taxon>
        <taxon>Marasmiaceae</taxon>
        <taxon>Moniliophthora</taxon>
    </lineage>
</organism>
<evidence type="ECO:0000313" key="4">
    <source>
        <dbReference type="EMBL" id="ESK91090.1"/>
    </source>
</evidence>
<feature type="transmembrane region" description="Helical" evidence="2">
    <location>
        <begin position="29"/>
        <end position="54"/>
    </location>
</feature>
<dbReference type="KEGG" id="mrr:Moror_9590"/>
<protein>
    <recommendedName>
        <fullName evidence="3">DUF6534 domain-containing protein</fullName>
    </recommendedName>
</protein>
<feature type="transmembrane region" description="Helical" evidence="2">
    <location>
        <begin position="142"/>
        <end position="164"/>
    </location>
</feature>
<dbReference type="PANTHER" id="PTHR40465:SF1">
    <property type="entry name" value="DUF6534 DOMAIN-CONTAINING PROTEIN"/>
    <property type="match status" value="1"/>
</dbReference>
<feature type="transmembrane region" description="Helical" evidence="2">
    <location>
        <begin position="247"/>
        <end position="266"/>
    </location>
</feature>
<keyword evidence="2" id="KW-1133">Transmembrane helix</keyword>
<feature type="domain" description="DUF6534" evidence="3">
    <location>
        <begin position="185"/>
        <end position="271"/>
    </location>
</feature>
<keyword evidence="5" id="KW-1185">Reference proteome</keyword>
<dbReference type="EMBL" id="AWSO01000380">
    <property type="protein sequence ID" value="ESK91090.1"/>
    <property type="molecule type" value="Genomic_DNA"/>
</dbReference>
<feature type="transmembrane region" description="Helical" evidence="2">
    <location>
        <begin position="221"/>
        <end position="241"/>
    </location>
</feature>
<keyword evidence="2" id="KW-0812">Transmembrane</keyword>
<gene>
    <name evidence="4" type="ORF">Moror_9590</name>
</gene>